<evidence type="ECO:0000313" key="4">
    <source>
        <dbReference type="EMBL" id="GGQ99301.1"/>
    </source>
</evidence>
<dbReference type="EMBL" id="BMQL01000003">
    <property type="protein sequence ID" value="GGQ99301.1"/>
    <property type="molecule type" value="Genomic_DNA"/>
</dbReference>
<proteinExistence type="inferred from homology"/>
<reference evidence="4" key="1">
    <citation type="journal article" date="2014" name="Int. J. Syst. Evol. Microbiol.">
        <title>Complete genome sequence of Corynebacterium casei LMG S-19264T (=DSM 44701T), isolated from a smear-ripened cheese.</title>
        <authorList>
            <consortium name="US DOE Joint Genome Institute (JGI-PGF)"/>
            <person name="Walter F."/>
            <person name="Albersmeier A."/>
            <person name="Kalinowski J."/>
            <person name="Ruckert C."/>
        </authorList>
    </citation>
    <scope>NUCLEOTIDE SEQUENCE</scope>
    <source>
        <strain evidence="4">JCM 31311</strain>
    </source>
</reference>
<dbReference type="CDD" id="cd05374">
    <property type="entry name" value="17beta-HSD-like_SDR_c"/>
    <property type="match status" value="1"/>
</dbReference>
<dbReference type="PANTHER" id="PTHR43976">
    <property type="entry name" value="SHORT CHAIN DEHYDROGENASE"/>
    <property type="match status" value="1"/>
</dbReference>
<dbReference type="SUPFAM" id="SSF51735">
    <property type="entry name" value="NAD(P)-binding Rossmann-fold domains"/>
    <property type="match status" value="1"/>
</dbReference>
<evidence type="ECO:0000256" key="1">
    <source>
        <dbReference type="ARBA" id="ARBA00006484"/>
    </source>
</evidence>
<dbReference type="PRINTS" id="PR00080">
    <property type="entry name" value="SDRFAMILY"/>
</dbReference>
<dbReference type="Proteomes" id="UP000603865">
    <property type="component" value="Unassembled WGS sequence"/>
</dbReference>
<keyword evidence="5" id="KW-1185">Reference proteome</keyword>
<evidence type="ECO:0000313" key="5">
    <source>
        <dbReference type="Proteomes" id="UP000603865"/>
    </source>
</evidence>
<keyword evidence="2" id="KW-0560">Oxidoreductase</keyword>
<dbReference type="Gene3D" id="3.40.50.720">
    <property type="entry name" value="NAD(P)-binding Rossmann-like Domain"/>
    <property type="match status" value="1"/>
</dbReference>
<dbReference type="PRINTS" id="PR00081">
    <property type="entry name" value="GDHRDH"/>
</dbReference>
<dbReference type="Pfam" id="PF00106">
    <property type="entry name" value="adh_short"/>
    <property type="match status" value="1"/>
</dbReference>
<organism evidence="4 5">
    <name type="scientific">Deinococcus ruber</name>
    <dbReference type="NCBI Taxonomy" id="1848197"/>
    <lineage>
        <taxon>Bacteria</taxon>
        <taxon>Thermotogati</taxon>
        <taxon>Deinococcota</taxon>
        <taxon>Deinococci</taxon>
        <taxon>Deinococcales</taxon>
        <taxon>Deinococcaceae</taxon>
        <taxon>Deinococcus</taxon>
    </lineage>
</organism>
<dbReference type="RefSeq" id="WP_189088410.1">
    <property type="nucleotide sequence ID" value="NZ_BMQL01000003.1"/>
</dbReference>
<sequence length="270" mass="29212">MQKTIFITGASTGLGRATTLLFSQRGWKVIATMRKPEDGADLAVLEGVTVLPLDVTNPDQIKSTVAEALKLGDVDVLFNNAGYGLAGPLEGMTDEQMVRQIDTNLLGVMRVTQAFLPHLRGRQSGLIVTTTSIGGLVAFPFNSAYHATKWALEGWSESLAFELKRFGIGVKTVSPGGISTDFAGRSLIVAQHEAYAEDIQKTFAVFSDPERRVHGSTAEQIAEVVYEAVTDGKEQLRYLAGNDAKATYAQRLQVGDEAFRAGVRRTFLGE</sequence>
<evidence type="ECO:0000256" key="2">
    <source>
        <dbReference type="ARBA" id="ARBA00023002"/>
    </source>
</evidence>
<name>A0A918F437_9DEIO</name>
<dbReference type="InterPro" id="IPR036291">
    <property type="entry name" value="NAD(P)-bd_dom_sf"/>
</dbReference>
<dbReference type="PANTHER" id="PTHR43976:SF16">
    <property type="entry name" value="SHORT-CHAIN DEHYDROGENASE_REDUCTASE FAMILY PROTEIN"/>
    <property type="match status" value="1"/>
</dbReference>
<reference evidence="4" key="2">
    <citation type="submission" date="2020-09" db="EMBL/GenBank/DDBJ databases">
        <authorList>
            <person name="Sun Q."/>
            <person name="Ohkuma M."/>
        </authorList>
    </citation>
    <scope>NUCLEOTIDE SEQUENCE</scope>
    <source>
        <strain evidence="4">JCM 31311</strain>
    </source>
</reference>
<evidence type="ECO:0000256" key="3">
    <source>
        <dbReference type="RuleBase" id="RU000363"/>
    </source>
</evidence>
<dbReference type="GO" id="GO:0016491">
    <property type="term" value="F:oxidoreductase activity"/>
    <property type="evidence" value="ECO:0007669"/>
    <property type="project" value="UniProtKB-KW"/>
</dbReference>
<accession>A0A918F437</accession>
<comment type="caution">
    <text evidence="4">The sequence shown here is derived from an EMBL/GenBank/DDBJ whole genome shotgun (WGS) entry which is preliminary data.</text>
</comment>
<dbReference type="InterPro" id="IPR002347">
    <property type="entry name" value="SDR_fam"/>
</dbReference>
<protein>
    <submittedName>
        <fullName evidence="4">Short-chain dehydrogenase/reductase</fullName>
    </submittedName>
</protein>
<dbReference type="InterPro" id="IPR051911">
    <property type="entry name" value="SDR_oxidoreductase"/>
</dbReference>
<dbReference type="AlphaFoldDB" id="A0A918F437"/>
<comment type="similarity">
    <text evidence="1 3">Belongs to the short-chain dehydrogenases/reductases (SDR) family.</text>
</comment>
<gene>
    <name evidence="4" type="ORF">GCM10008957_10060</name>
</gene>